<keyword evidence="6" id="KW-0418">Kinase</keyword>
<dbReference type="GO" id="GO:0016020">
    <property type="term" value="C:membrane"/>
    <property type="evidence" value="ECO:0007669"/>
    <property type="project" value="UniProtKB-SubCell"/>
</dbReference>
<keyword evidence="8" id="KW-0812">Transmembrane</keyword>
<keyword evidence="5" id="KW-0808">Transferase</keyword>
<dbReference type="Gene3D" id="3.30.565.10">
    <property type="entry name" value="Histidine kinase-like ATPase, C-terminal domain"/>
    <property type="match status" value="1"/>
</dbReference>
<dbReference type="AlphaFoldDB" id="A0A9X8UKD3"/>
<dbReference type="PRINTS" id="PR00344">
    <property type="entry name" value="BCTRLSENSOR"/>
</dbReference>
<dbReference type="SUPFAM" id="SSF47384">
    <property type="entry name" value="Homodimeric domain of signal transducing histidine kinase"/>
    <property type="match status" value="1"/>
</dbReference>
<keyword evidence="8" id="KW-1133">Transmembrane helix</keyword>
<keyword evidence="7" id="KW-0902">Two-component regulatory system</keyword>
<comment type="subcellular location">
    <subcellularLocation>
        <location evidence="2">Membrane</location>
    </subcellularLocation>
</comment>
<name>A0A9X8UKD3_9FIRM</name>
<dbReference type="InterPro" id="IPR050736">
    <property type="entry name" value="Sensor_HK_Regulatory"/>
</dbReference>
<evidence type="ECO:0000313" key="11">
    <source>
        <dbReference type="Proteomes" id="UP000294682"/>
    </source>
</evidence>
<evidence type="ECO:0000256" key="1">
    <source>
        <dbReference type="ARBA" id="ARBA00000085"/>
    </source>
</evidence>
<dbReference type="InterPro" id="IPR003594">
    <property type="entry name" value="HATPase_dom"/>
</dbReference>
<comment type="caution">
    <text evidence="10">The sequence shown here is derived from an EMBL/GenBank/DDBJ whole genome shotgun (WGS) entry which is preliminary data.</text>
</comment>
<dbReference type="SUPFAM" id="SSF55874">
    <property type="entry name" value="ATPase domain of HSP90 chaperone/DNA topoisomerase II/histidine kinase"/>
    <property type="match status" value="1"/>
</dbReference>
<keyword evidence="11" id="KW-1185">Reference proteome</keyword>
<gene>
    <name evidence="10" type="ORF">EDD78_103107</name>
</gene>
<dbReference type="SMART" id="SM00388">
    <property type="entry name" value="HisKA"/>
    <property type="match status" value="1"/>
</dbReference>
<dbReference type="InterPro" id="IPR004358">
    <property type="entry name" value="Sig_transdc_His_kin-like_C"/>
</dbReference>
<organism evidence="10 11">
    <name type="scientific">Harryflintia acetispora</name>
    <dbReference type="NCBI Taxonomy" id="1849041"/>
    <lineage>
        <taxon>Bacteria</taxon>
        <taxon>Bacillati</taxon>
        <taxon>Bacillota</taxon>
        <taxon>Clostridia</taxon>
        <taxon>Eubacteriales</taxon>
        <taxon>Oscillospiraceae</taxon>
        <taxon>Harryflintia</taxon>
    </lineage>
</organism>
<dbReference type="CDD" id="cd00082">
    <property type="entry name" value="HisKA"/>
    <property type="match status" value="1"/>
</dbReference>
<proteinExistence type="predicted"/>
<evidence type="ECO:0000256" key="5">
    <source>
        <dbReference type="ARBA" id="ARBA00022679"/>
    </source>
</evidence>
<dbReference type="Gene3D" id="1.10.287.130">
    <property type="match status" value="1"/>
</dbReference>
<dbReference type="InterPro" id="IPR036890">
    <property type="entry name" value="HATPase_C_sf"/>
</dbReference>
<evidence type="ECO:0000256" key="2">
    <source>
        <dbReference type="ARBA" id="ARBA00004370"/>
    </source>
</evidence>
<dbReference type="InterPro" id="IPR003661">
    <property type="entry name" value="HisK_dim/P_dom"/>
</dbReference>
<comment type="catalytic activity">
    <reaction evidence="1">
        <text>ATP + protein L-histidine = ADP + protein N-phospho-L-histidine.</text>
        <dbReference type="EC" id="2.7.13.3"/>
    </reaction>
</comment>
<dbReference type="EC" id="2.7.13.3" evidence="3"/>
<dbReference type="PROSITE" id="PS50109">
    <property type="entry name" value="HIS_KIN"/>
    <property type="match status" value="1"/>
</dbReference>
<protein>
    <recommendedName>
        <fullName evidence="3">histidine kinase</fullName>
        <ecNumber evidence="3">2.7.13.3</ecNumber>
    </recommendedName>
</protein>
<feature type="domain" description="Histidine kinase" evidence="9">
    <location>
        <begin position="218"/>
        <end position="432"/>
    </location>
</feature>
<evidence type="ECO:0000256" key="3">
    <source>
        <dbReference type="ARBA" id="ARBA00012438"/>
    </source>
</evidence>
<dbReference type="EMBL" id="SLUK01000003">
    <property type="protein sequence ID" value="TCL44070.1"/>
    <property type="molecule type" value="Genomic_DNA"/>
</dbReference>
<feature type="transmembrane region" description="Helical" evidence="8">
    <location>
        <begin position="177"/>
        <end position="197"/>
    </location>
</feature>
<evidence type="ECO:0000256" key="7">
    <source>
        <dbReference type="ARBA" id="ARBA00023012"/>
    </source>
</evidence>
<evidence type="ECO:0000259" key="9">
    <source>
        <dbReference type="PROSITE" id="PS50109"/>
    </source>
</evidence>
<dbReference type="GO" id="GO:0000155">
    <property type="term" value="F:phosphorelay sensor kinase activity"/>
    <property type="evidence" value="ECO:0007669"/>
    <property type="project" value="InterPro"/>
</dbReference>
<dbReference type="PANTHER" id="PTHR43711">
    <property type="entry name" value="TWO-COMPONENT HISTIDINE KINASE"/>
    <property type="match status" value="1"/>
</dbReference>
<dbReference type="FunFam" id="3.30.565.10:FF:000006">
    <property type="entry name" value="Sensor histidine kinase WalK"/>
    <property type="match status" value="1"/>
</dbReference>
<evidence type="ECO:0000313" key="10">
    <source>
        <dbReference type="EMBL" id="TCL44070.1"/>
    </source>
</evidence>
<accession>A0A9X8UKD3</accession>
<dbReference type="PANTHER" id="PTHR43711:SF1">
    <property type="entry name" value="HISTIDINE KINASE 1"/>
    <property type="match status" value="1"/>
</dbReference>
<reference evidence="10 11" key="1">
    <citation type="submission" date="2019-03" db="EMBL/GenBank/DDBJ databases">
        <title>Genomic Encyclopedia of Type Strains, Phase IV (KMG-IV): sequencing the most valuable type-strain genomes for metagenomic binning, comparative biology and taxonomic classification.</title>
        <authorList>
            <person name="Goeker M."/>
        </authorList>
    </citation>
    <scope>NUCLEOTIDE SEQUENCE [LARGE SCALE GENOMIC DNA]</scope>
    <source>
        <strain evidence="10 11">DSM 100433</strain>
    </source>
</reference>
<sequence>MLRRLRRHLTLLCALITGAILCGMALFMLRSSERQLIQSSRITLEGNVNAIVYRLRSEQVLDWDWLSQTEAAERLIIHISESGHPLHYPGSWQPLTGRERLIALGQEKAAKLGARRTGEDAFMEPEEVRTTIFELWGDMGERYLCASVYIPMNRSYRELLLLRDMRALDGQIVSQRLLYAGLVGASVLLLALFGWWFSGHALRPVAESQRRQSEFIAAASHELRTPLAVIGTSAEALEYETTPRGKPFAGAIVRECRSAARLVDELLTLAGADSKGLTLQKGPVEPEELLKSAAATFRPLAERRGQQMRCLLHLSPLPVLCGDEARLMQALGIFLDNAVSYTPEGGVITLSAQKAPHAVLLIVSDNGPGISDEHKPHVFERFYRADPARSKKEHYGLGMSIAKEIVRLHGGQIELGDTPGGGLTVTIRLPLG</sequence>
<keyword evidence="8" id="KW-0472">Membrane</keyword>
<dbReference type="SMART" id="SM00387">
    <property type="entry name" value="HATPase_c"/>
    <property type="match status" value="1"/>
</dbReference>
<dbReference type="RefSeq" id="WP_132084194.1">
    <property type="nucleotide sequence ID" value="NZ_SLUK01000003.1"/>
</dbReference>
<feature type="transmembrane region" description="Helical" evidence="8">
    <location>
        <begin position="9"/>
        <end position="29"/>
    </location>
</feature>
<dbReference type="CDD" id="cd00075">
    <property type="entry name" value="HATPase"/>
    <property type="match status" value="1"/>
</dbReference>
<dbReference type="Pfam" id="PF00512">
    <property type="entry name" value="HisKA"/>
    <property type="match status" value="1"/>
</dbReference>
<evidence type="ECO:0000256" key="4">
    <source>
        <dbReference type="ARBA" id="ARBA00022553"/>
    </source>
</evidence>
<dbReference type="InterPro" id="IPR005467">
    <property type="entry name" value="His_kinase_dom"/>
</dbReference>
<keyword evidence="4" id="KW-0597">Phosphoprotein</keyword>
<evidence type="ECO:0000256" key="8">
    <source>
        <dbReference type="SAM" id="Phobius"/>
    </source>
</evidence>
<dbReference type="Proteomes" id="UP000294682">
    <property type="component" value="Unassembled WGS sequence"/>
</dbReference>
<dbReference type="Pfam" id="PF02518">
    <property type="entry name" value="HATPase_c"/>
    <property type="match status" value="1"/>
</dbReference>
<evidence type="ECO:0000256" key="6">
    <source>
        <dbReference type="ARBA" id="ARBA00022777"/>
    </source>
</evidence>
<dbReference type="InterPro" id="IPR036097">
    <property type="entry name" value="HisK_dim/P_sf"/>
</dbReference>